<dbReference type="RefSeq" id="XP_008470272.1">
    <property type="nucleotide sequence ID" value="XM_008472050.3"/>
</dbReference>
<dbReference type="CTD" id="51649"/>
<dbReference type="InterPro" id="IPR019520">
    <property type="entry name" value="Ribosomal_mS23_met"/>
</dbReference>
<dbReference type="PANTHER" id="PTHR15925:SF2">
    <property type="entry name" value="SMALL RIBOSOMAL SUBUNIT PROTEIN MS23"/>
    <property type="match status" value="1"/>
</dbReference>
<evidence type="ECO:0000256" key="2">
    <source>
        <dbReference type="ARBA" id="ARBA00009864"/>
    </source>
</evidence>
<evidence type="ECO:0000313" key="9">
    <source>
        <dbReference type="RefSeq" id="XP_008470272.1"/>
    </source>
</evidence>
<evidence type="ECO:0000256" key="4">
    <source>
        <dbReference type="ARBA" id="ARBA00023128"/>
    </source>
</evidence>
<keyword evidence="4" id="KW-0496">Mitochondrion</keyword>
<keyword evidence="3 9" id="KW-0689">Ribosomal protein</keyword>
<evidence type="ECO:0000256" key="5">
    <source>
        <dbReference type="ARBA" id="ARBA00023274"/>
    </source>
</evidence>
<dbReference type="STRING" id="121845.A0A1S3CY76"/>
<dbReference type="GO" id="GO:0005840">
    <property type="term" value="C:ribosome"/>
    <property type="evidence" value="ECO:0007669"/>
    <property type="project" value="UniProtKB-KW"/>
</dbReference>
<keyword evidence="5" id="KW-0687">Ribonucleoprotein</keyword>
<dbReference type="GeneID" id="103507561"/>
<keyword evidence="8" id="KW-1185">Reference proteome</keyword>
<evidence type="ECO:0000259" key="7">
    <source>
        <dbReference type="Pfam" id="PF10484"/>
    </source>
</evidence>
<feature type="domain" description="Small ribosomal subunit protein mS23 conserved" evidence="7">
    <location>
        <begin position="2"/>
        <end position="126"/>
    </location>
</feature>
<protein>
    <recommendedName>
        <fullName evidence="6">Small ribosomal subunit protein mS23</fullName>
    </recommendedName>
</protein>
<evidence type="ECO:0000313" key="8">
    <source>
        <dbReference type="Proteomes" id="UP000079169"/>
    </source>
</evidence>
<dbReference type="Pfam" id="PF10484">
    <property type="entry name" value="MRP-S23"/>
    <property type="match status" value="1"/>
</dbReference>
<comment type="subcellular location">
    <subcellularLocation>
        <location evidence="1">Mitochondrion</location>
    </subcellularLocation>
</comment>
<sequence length="174" mass="19906">MASSRLEKIGTIFTRVTGLLRAGAMNVNEKPIWYDVYRAFPPKVEPLYSRPIADVPIKEIIYPEDSIRAKLHKALGKKMPGYNLLEKNRPTVSQKIILQTLQHQKEDPSLSEDEALAKAIETYNSEIRQVKADDIPEDFNKPKFGYYKTKPSLANEFKRAVETKVDVKKILSED</sequence>
<reference evidence="9" key="1">
    <citation type="submission" date="2025-08" db="UniProtKB">
        <authorList>
            <consortium name="RefSeq"/>
        </authorList>
    </citation>
    <scope>IDENTIFICATION</scope>
</reference>
<dbReference type="PaxDb" id="121845-A0A1S3CY76"/>
<dbReference type="CDD" id="cd23701">
    <property type="entry name" value="At1g26750"/>
    <property type="match status" value="1"/>
</dbReference>
<accession>A0A1S3CY76</accession>
<proteinExistence type="inferred from homology"/>
<dbReference type="GO" id="GO:0005739">
    <property type="term" value="C:mitochondrion"/>
    <property type="evidence" value="ECO:0007669"/>
    <property type="project" value="InterPro"/>
</dbReference>
<dbReference type="Proteomes" id="UP000079169">
    <property type="component" value="Unplaced"/>
</dbReference>
<evidence type="ECO:0000256" key="6">
    <source>
        <dbReference type="ARBA" id="ARBA00035137"/>
    </source>
</evidence>
<name>A0A1S3CY76_DIACI</name>
<dbReference type="OrthoDB" id="10012356at2759"/>
<evidence type="ECO:0000256" key="3">
    <source>
        <dbReference type="ARBA" id="ARBA00022980"/>
    </source>
</evidence>
<dbReference type="InterPro" id="IPR023611">
    <property type="entry name" value="mS23_dom_met"/>
</dbReference>
<dbReference type="PANTHER" id="PTHR15925">
    <property type="entry name" value="MITOCHONDRIAL RIBOSOMAL PROTEIN S23"/>
    <property type="match status" value="1"/>
</dbReference>
<dbReference type="KEGG" id="dci:103507561"/>
<gene>
    <name evidence="9" type="primary">LOC103507561</name>
</gene>
<dbReference type="InterPro" id="IPR059242">
    <property type="entry name" value="mS23_dom"/>
</dbReference>
<organism evidence="8 9">
    <name type="scientific">Diaphorina citri</name>
    <name type="common">Asian citrus psyllid</name>
    <dbReference type="NCBI Taxonomy" id="121845"/>
    <lineage>
        <taxon>Eukaryota</taxon>
        <taxon>Metazoa</taxon>
        <taxon>Ecdysozoa</taxon>
        <taxon>Arthropoda</taxon>
        <taxon>Hexapoda</taxon>
        <taxon>Insecta</taxon>
        <taxon>Pterygota</taxon>
        <taxon>Neoptera</taxon>
        <taxon>Paraneoptera</taxon>
        <taxon>Hemiptera</taxon>
        <taxon>Sternorrhyncha</taxon>
        <taxon>Psylloidea</taxon>
        <taxon>Psyllidae</taxon>
        <taxon>Diaphorininae</taxon>
        <taxon>Diaphorina</taxon>
    </lineage>
</organism>
<comment type="similarity">
    <text evidence="2">Belongs to the mitochondrion-specific ribosomal protein mS23 family.</text>
</comment>
<dbReference type="GO" id="GO:0003735">
    <property type="term" value="F:structural constituent of ribosome"/>
    <property type="evidence" value="ECO:0007669"/>
    <property type="project" value="InterPro"/>
</dbReference>
<dbReference type="AlphaFoldDB" id="A0A1S3CY76"/>
<evidence type="ECO:0000256" key="1">
    <source>
        <dbReference type="ARBA" id="ARBA00004173"/>
    </source>
</evidence>
<dbReference type="GO" id="GO:0006412">
    <property type="term" value="P:translation"/>
    <property type="evidence" value="ECO:0007669"/>
    <property type="project" value="InterPro"/>
</dbReference>